<dbReference type="InterPro" id="IPR028098">
    <property type="entry name" value="Glyco_trans_4-like_N"/>
</dbReference>
<dbReference type="Pfam" id="PF00534">
    <property type="entry name" value="Glycos_transf_1"/>
    <property type="match status" value="1"/>
</dbReference>
<evidence type="ECO:0000259" key="1">
    <source>
        <dbReference type="Pfam" id="PF00534"/>
    </source>
</evidence>
<evidence type="ECO:0000259" key="2">
    <source>
        <dbReference type="Pfam" id="PF13439"/>
    </source>
</evidence>
<organism evidence="3 4">
    <name type="scientific">Caldibacillus thermoamylovorans</name>
    <dbReference type="NCBI Taxonomy" id="35841"/>
    <lineage>
        <taxon>Bacteria</taxon>
        <taxon>Bacillati</taxon>
        <taxon>Bacillota</taxon>
        <taxon>Bacilli</taxon>
        <taxon>Bacillales</taxon>
        <taxon>Bacillaceae</taxon>
        <taxon>Caldibacillus</taxon>
    </lineage>
</organism>
<dbReference type="Gene3D" id="3.40.50.2000">
    <property type="entry name" value="Glycogen Phosphorylase B"/>
    <property type="match status" value="2"/>
</dbReference>
<keyword evidence="3" id="KW-0808">Transferase</keyword>
<dbReference type="Pfam" id="PF13439">
    <property type="entry name" value="Glyco_transf_4"/>
    <property type="match status" value="1"/>
</dbReference>
<evidence type="ECO:0000313" key="3">
    <source>
        <dbReference type="EMBL" id="KIO72737.1"/>
    </source>
</evidence>
<proteinExistence type="predicted"/>
<evidence type="ECO:0000313" key="4">
    <source>
        <dbReference type="Proteomes" id="UP000032076"/>
    </source>
</evidence>
<dbReference type="Proteomes" id="UP000032076">
    <property type="component" value="Unassembled WGS sequence"/>
</dbReference>
<accession>A0ABD4A6F2</accession>
<reference evidence="3 4" key="1">
    <citation type="submission" date="2015-01" db="EMBL/GenBank/DDBJ databases">
        <title>Draft Genome Sequences of Four Bacillus thermoamylovorans Strains, Isolated From Food Products.</title>
        <authorList>
            <person name="Krawcyk A.O."/>
            <person name="Berendsen E.M."/>
            <person name="Eijlander R.T."/>
            <person name="de Jong A."/>
            <person name="Wells-Bennik M."/>
            <person name="Kuipers O.P."/>
        </authorList>
    </citation>
    <scope>NUCLEOTIDE SEQUENCE [LARGE SCALE GENOMIC DNA]</scope>
    <source>
        <strain evidence="3 4">B4167</strain>
    </source>
</reference>
<feature type="domain" description="Glycosyltransferase subfamily 4-like N-terminal" evidence="2">
    <location>
        <begin position="13"/>
        <end position="170"/>
    </location>
</feature>
<gene>
    <name evidence="3" type="ORF">B4167_2788</name>
</gene>
<dbReference type="PANTHER" id="PTHR12526">
    <property type="entry name" value="GLYCOSYLTRANSFERASE"/>
    <property type="match status" value="1"/>
</dbReference>
<dbReference type="PANTHER" id="PTHR12526:SF638">
    <property type="entry name" value="SPORE COAT PROTEIN SA"/>
    <property type="match status" value="1"/>
</dbReference>
<dbReference type="EMBL" id="JXLU01000084">
    <property type="protein sequence ID" value="KIO72737.1"/>
    <property type="molecule type" value="Genomic_DNA"/>
</dbReference>
<name>A0ABD4A6F2_9BACI</name>
<dbReference type="GO" id="GO:0047265">
    <property type="term" value="F:poly(glycerol-phosphate) alpha-glucosyltransferase activity"/>
    <property type="evidence" value="ECO:0007669"/>
    <property type="project" value="UniProtKB-EC"/>
</dbReference>
<dbReference type="InterPro" id="IPR001296">
    <property type="entry name" value="Glyco_trans_1"/>
</dbReference>
<comment type="caution">
    <text evidence="3">The sequence shown here is derived from an EMBL/GenBank/DDBJ whole genome shotgun (WGS) entry which is preliminary data.</text>
</comment>
<keyword evidence="3" id="KW-0328">Glycosyltransferase</keyword>
<feature type="domain" description="Glycosyl transferase family 1" evidence="1">
    <location>
        <begin position="179"/>
        <end position="327"/>
    </location>
</feature>
<protein>
    <submittedName>
        <fullName evidence="3">Poly(Glycerol-phosphate) alpha-glucosyltransferase</fullName>
        <ecNumber evidence="3">2.4.1.52</ecNumber>
    </submittedName>
</protein>
<sequence>MNVLHLISGNETGGGMFHVLSLLDKLKNDINVTLGVFHDEEMAKRARNLGIDVCIFKQRSKFDLSIIKNINKYIEENNINIIHTHGARANFIAQFLSTKSKYEWFITVHSNPYDDFLNQGLVGKLFTRLNIRAIKSADCVLAISETFNRSLRNIGVSSEKIETILNGIDFNVKPKISYKREDYNLKEDDFVIMMVARLEPVKCHETALIAMRQLLTKSSKFQLIIVGDGSRYNELRKKTEELEISNNVKFLGQRDDIPELFTLGDITILTSKSESFPLVLLESARAKKPVISTNVGGVTALLPNENYGYIINVGDHKDLADKIWDYFIMKEKGELAEIGERLYKYASANFSDEVFARSVSNIYLKKTEVSNE</sequence>
<dbReference type="CDD" id="cd03801">
    <property type="entry name" value="GT4_PimA-like"/>
    <property type="match status" value="1"/>
</dbReference>
<dbReference type="RefSeq" id="WP_041902740.1">
    <property type="nucleotide sequence ID" value="NZ_JXLT01000095.1"/>
</dbReference>
<dbReference type="SUPFAM" id="SSF53756">
    <property type="entry name" value="UDP-Glycosyltransferase/glycogen phosphorylase"/>
    <property type="match status" value="1"/>
</dbReference>
<dbReference type="EC" id="2.4.1.52" evidence="3"/>
<dbReference type="AlphaFoldDB" id="A0ABD4A6F2"/>